<proteinExistence type="inferred from homology"/>
<evidence type="ECO:0000313" key="9">
    <source>
        <dbReference type="Ensembl" id="ENSACAP00000010933.4"/>
    </source>
</evidence>
<protein>
    <recommendedName>
        <fullName evidence="8">C-type lectin domain-containing protein</fullName>
    </recommendedName>
</protein>
<evidence type="ECO:0000256" key="7">
    <source>
        <dbReference type="ARBA" id="ARBA00023157"/>
    </source>
</evidence>
<reference evidence="9" key="1">
    <citation type="submission" date="2009-12" db="EMBL/GenBank/DDBJ databases">
        <title>The Genome Sequence of Anolis carolinensis (Green Anole Lizard).</title>
        <authorList>
            <consortium name="The Genome Sequencing Platform"/>
            <person name="Di Palma F."/>
            <person name="Alfoldi J."/>
            <person name="Heiman D."/>
            <person name="Young S."/>
            <person name="Grabherr M."/>
            <person name="Johnson J."/>
            <person name="Lander E.S."/>
            <person name="Lindblad-Toh K."/>
        </authorList>
    </citation>
    <scope>NUCLEOTIDE SEQUENCE [LARGE SCALE GENOMIC DNA]</scope>
    <source>
        <strain evidence="9">JBL SC #1</strain>
    </source>
</reference>
<sequence length="135" mass="15867">MKCKRGWFPYEQNCYGLFPELKTWNHAEIECMSYGRDSHLASIFCQREMDAVATWLTTNFNIDEPIWIGLYNVGSKQKKRWRWSDMSSANYIPWGRGESSSLEGDCVEMSYEDFSAWRVQNCEVPQAYLCKVAMM</sequence>
<reference evidence="9" key="3">
    <citation type="submission" date="2025-09" db="UniProtKB">
        <authorList>
            <consortium name="Ensembl"/>
        </authorList>
    </citation>
    <scope>IDENTIFICATION</scope>
</reference>
<keyword evidence="6" id="KW-0106">Calcium</keyword>
<comment type="subcellular location">
    <subcellularLocation>
        <location evidence="1">Secreted</location>
    </subcellularLocation>
</comment>
<keyword evidence="10" id="KW-1185">Reference proteome</keyword>
<dbReference type="PROSITE" id="PS50041">
    <property type="entry name" value="C_TYPE_LECTIN_2"/>
    <property type="match status" value="1"/>
</dbReference>
<evidence type="ECO:0000256" key="6">
    <source>
        <dbReference type="ARBA" id="ARBA00022837"/>
    </source>
</evidence>
<comment type="similarity">
    <text evidence="2">Belongs to the true venom lectin family.</text>
</comment>
<keyword evidence="5" id="KW-0430">Lectin</keyword>
<dbReference type="FunFam" id="3.10.100.10:FF:000015">
    <property type="entry name" value="C-type lectin Cal"/>
    <property type="match status" value="1"/>
</dbReference>
<dbReference type="Proteomes" id="UP000001646">
    <property type="component" value="Unplaced"/>
</dbReference>
<evidence type="ECO:0000259" key="8">
    <source>
        <dbReference type="PROSITE" id="PS50041"/>
    </source>
</evidence>
<dbReference type="eggNOG" id="KOG4297">
    <property type="taxonomic scope" value="Eukaryota"/>
</dbReference>
<reference evidence="9" key="2">
    <citation type="submission" date="2025-08" db="UniProtKB">
        <authorList>
            <consortium name="Ensembl"/>
        </authorList>
    </citation>
    <scope>IDENTIFICATION</scope>
</reference>
<dbReference type="HOGENOM" id="CLU_049894_10_1_1"/>
<dbReference type="SMART" id="SM00034">
    <property type="entry name" value="CLECT"/>
    <property type="match status" value="1"/>
</dbReference>
<evidence type="ECO:0000256" key="3">
    <source>
        <dbReference type="ARBA" id="ARBA00022525"/>
    </source>
</evidence>
<name>H9GH85_ANOCA</name>
<dbReference type="GO" id="GO:0030246">
    <property type="term" value="F:carbohydrate binding"/>
    <property type="evidence" value="ECO:0007669"/>
    <property type="project" value="UniProtKB-KW"/>
</dbReference>
<dbReference type="AlphaFoldDB" id="H9GH85"/>
<keyword evidence="3" id="KW-0964">Secreted</keyword>
<organism evidence="9 10">
    <name type="scientific">Anolis carolinensis</name>
    <name type="common">Green anole</name>
    <name type="synonym">American chameleon</name>
    <dbReference type="NCBI Taxonomy" id="28377"/>
    <lineage>
        <taxon>Eukaryota</taxon>
        <taxon>Metazoa</taxon>
        <taxon>Chordata</taxon>
        <taxon>Craniata</taxon>
        <taxon>Vertebrata</taxon>
        <taxon>Euteleostomi</taxon>
        <taxon>Lepidosauria</taxon>
        <taxon>Squamata</taxon>
        <taxon>Bifurcata</taxon>
        <taxon>Unidentata</taxon>
        <taxon>Episquamata</taxon>
        <taxon>Toxicofera</taxon>
        <taxon>Iguania</taxon>
        <taxon>Dactyloidae</taxon>
        <taxon>Anolis</taxon>
    </lineage>
</organism>
<dbReference type="Pfam" id="PF00059">
    <property type="entry name" value="Lectin_C"/>
    <property type="match status" value="1"/>
</dbReference>
<gene>
    <name evidence="9" type="primary">LOC100566772</name>
</gene>
<feature type="domain" description="C-type lectin" evidence="8">
    <location>
        <begin position="10"/>
        <end position="131"/>
    </location>
</feature>
<dbReference type="GeneTree" id="ENSGT00940000161011"/>
<dbReference type="GO" id="GO:0005576">
    <property type="term" value="C:extracellular region"/>
    <property type="evidence" value="ECO:0007669"/>
    <property type="project" value="UniProtKB-SubCell"/>
</dbReference>
<dbReference type="InParanoid" id="H9GH85"/>
<evidence type="ECO:0000256" key="2">
    <source>
        <dbReference type="ARBA" id="ARBA00006250"/>
    </source>
</evidence>
<evidence type="ECO:0000256" key="4">
    <source>
        <dbReference type="ARBA" id="ARBA00022723"/>
    </source>
</evidence>
<dbReference type="InterPro" id="IPR016186">
    <property type="entry name" value="C-type_lectin-like/link_sf"/>
</dbReference>
<accession>H9GH85</accession>
<keyword evidence="7" id="KW-1015">Disulfide bond</keyword>
<evidence type="ECO:0000256" key="5">
    <source>
        <dbReference type="ARBA" id="ARBA00022734"/>
    </source>
</evidence>
<dbReference type="PRINTS" id="PR01504">
    <property type="entry name" value="PNCREATITSAP"/>
</dbReference>
<evidence type="ECO:0000256" key="1">
    <source>
        <dbReference type="ARBA" id="ARBA00004613"/>
    </source>
</evidence>
<dbReference type="InterPro" id="IPR001304">
    <property type="entry name" value="C-type_lectin-like"/>
</dbReference>
<evidence type="ECO:0000313" key="10">
    <source>
        <dbReference type="Proteomes" id="UP000001646"/>
    </source>
</evidence>
<dbReference type="InterPro" id="IPR016187">
    <property type="entry name" value="CTDL_fold"/>
</dbReference>
<dbReference type="GO" id="GO:0038023">
    <property type="term" value="F:signaling receptor activity"/>
    <property type="evidence" value="ECO:0000318"/>
    <property type="project" value="GO_Central"/>
</dbReference>
<dbReference type="SUPFAM" id="SSF56436">
    <property type="entry name" value="C-type lectin-like"/>
    <property type="match status" value="1"/>
</dbReference>
<dbReference type="InterPro" id="IPR050111">
    <property type="entry name" value="C-type_lectin/snaclec_domain"/>
</dbReference>
<dbReference type="Ensembl" id="ENSACAT00000011161.4">
    <property type="protein sequence ID" value="ENSACAP00000010933.4"/>
    <property type="gene ID" value="ENSACAG00000011171.4"/>
</dbReference>
<dbReference type="GO" id="GO:0046872">
    <property type="term" value="F:metal ion binding"/>
    <property type="evidence" value="ECO:0007669"/>
    <property type="project" value="UniProtKB-KW"/>
</dbReference>
<keyword evidence="4" id="KW-0479">Metal-binding</keyword>
<dbReference type="Gene3D" id="3.10.100.10">
    <property type="entry name" value="Mannose-Binding Protein A, subunit A"/>
    <property type="match status" value="1"/>
</dbReference>
<dbReference type="Bgee" id="ENSACAG00000011171">
    <property type="expression patterns" value="Expressed in ovary"/>
</dbReference>
<dbReference type="PANTHER" id="PTHR22803">
    <property type="entry name" value="MANNOSE, PHOSPHOLIPASE, LECTIN RECEPTOR RELATED"/>
    <property type="match status" value="1"/>
</dbReference>